<dbReference type="GO" id="GO:0004749">
    <property type="term" value="F:ribose phosphate diphosphokinase activity"/>
    <property type="evidence" value="ECO:0007669"/>
    <property type="project" value="UniProtKB-EC"/>
</dbReference>
<dbReference type="GO" id="GO:0006164">
    <property type="term" value="P:purine nucleotide biosynthetic process"/>
    <property type="evidence" value="ECO:0007669"/>
    <property type="project" value="TreeGrafter"/>
</dbReference>
<protein>
    <submittedName>
        <fullName evidence="1">Ribose-phosphate pyrophosphokinase</fullName>
        <ecNumber evidence="1">2.7.6.1</ecNumber>
    </submittedName>
</protein>
<dbReference type="Gene3D" id="3.40.50.2020">
    <property type="match status" value="2"/>
</dbReference>
<proteinExistence type="predicted"/>
<dbReference type="Proteomes" id="UP001237988">
    <property type="component" value="Segment"/>
</dbReference>
<dbReference type="PANTHER" id="PTHR10210">
    <property type="entry name" value="RIBOSE-PHOSPHATE DIPHOSPHOKINASE FAMILY MEMBER"/>
    <property type="match status" value="1"/>
</dbReference>
<evidence type="ECO:0000313" key="2">
    <source>
        <dbReference type="Proteomes" id="UP001237988"/>
    </source>
</evidence>
<dbReference type="GO" id="GO:0000287">
    <property type="term" value="F:magnesium ion binding"/>
    <property type="evidence" value="ECO:0007669"/>
    <property type="project" value="InterPro"/>
</dbReference>
<evidence type="ECO:0000313" key="1">
    <source>
        <dbReference type="EMBL" id="WIC39688.1"/>
    </source>
</evidence>
<organism evidence="1 2">
    <name type="scientific">Phage Phass-1</name>
    <dbReference type="NCBI Taxonomy" id="3043662"/>
    <lineage>
        <taxon>Viruses</taxon>
        <taxon>Duplodnaviria</taxon>
        <taxon>Heunggongvirae</taxon>
        <taxon>Uroviricota</taxon>
        <taxon>Caudoviricetes</taxon>
        <taxon>Caudoviricetes code 15 clade</taxon>
    </lineage>
</organism>
<dbReference type="SUPFAM" id="SSF53271">
    <property type="entry name" value="PRTase-like"/>
    <property type="match status" value="1"/>
</dbReference>
<dbReference type="PANTHER" id="PTHR10210:SF45">
    <property type="entry name" value="RIBOSE-PHOSPHATE PYROPHOSPHOKINASE 3, CHLOROPLASTIC"/>
    <property type="match status" value="1"/>
</dbReference>
<reference evidence="1" key="1">
    <citation type="submission" date="2023-04" db="EMBL/GenBank/DDBJ databases">
        <title>Bacteriophage Phass-1 Discovered in the Human Gut Virome - the Founding Member of the Proposed New Family Phassviridae.</title>
        <authorList>
            <person name="Tikunov A.Y."/>
            <person name="Morozova V.V."/>
            <person name="Chechushkov A.V."/>
            <person name="Tikunova N.V."/>
        </authorList>
    </citation>
    <scope>NUCLEOTIDE SEQUENCE</scope>
</reference>
<sequence>MIYVEGFEVNFGWFPDGTPALTDLGPFFDILDEMERTFDANGNKTWYFTETLSIAWIFGNYSEMPIVDMLTRHIKDLGYKVELTMPYIPNARMDRKKNRITEVFTLKYFAEWLNSLGFERVIVLDPHSPASYMIDRMETMDVRSFHQQVIDEVKPDYIVFPDKGAQERYVNSIPGYKFFYGQKVRNWKTGKIEGLDIINPACVPASEYKGKKVLVIDDICSRGGTFTYTALELEKMGFGELVLAITHCEPTIELGDVFKHYAKVYTTDSMHYALQTKKGDAAKKIRVIPYNAQYPYGGKMTIDEMRDTCNLPAKEERGCAG</sequence>
<dbReference type="InterPro" id="IPR029057">
    <property type="entry name" value="PRTase-like"/>
</dbReference>
<dbReference type="InterPro" id="IPR005946">
    <property type="entry name" value="Rib-P_diPkinase"/>
</dbReference>
<dbReference type="InterPro" id="IPR000836">
    <property type="entry name" value="PRTase_dom"/>
</dbReference>
<dbReference type="EMBL" id="OQ749652">
    <property type="protein sequence ID" value="WIC39688.1"/>
    <property type="molecule type" value="Genomic_DNA"/>
</dbReference>
<dbReference type="EC" id="2.7.6.1" evidence="1"/>
<accession>A0AAF0M066</accession>
<dbReference type="GO" id="GO:0006015">
    <property type="term" value="P:5-phosphoribose 1-diphosphate biosynthetic process"/>
    <property type="evidence" value="ECO:0007669"/>
    <property type="project" value="TreeGrafter"/>
</dbReference>
<name>A0AAF0M066_9CAUD</name>
<keyword evidence="1" id="KW-0808">Transferase</keyword>
<dbReference type="CDD" id="cd06223">
    <property type="entry name" value="PRTases_typeI"/>
    <property type="match status" value="1"/>
</dbReference>
<dbReference type="GO" id="GO:0002189">
    <property type="term" value="C:ribose phosphate diphosphokinase complex"/>
    <property type="evidence" value="ECO:0007669"/>
    <property type="project" value="TreeGrafter"/>
</dbReference>